<comment type="caution">
    <text evidence="16">The sequence shown here is derived from an EMBL/GenBank/DDBJ whole genome shotgun (WGS) entry which is preliminary data.</text>
</comment>
<evidence type="ECO:0000256" key="1">
    <source>
        <dbReference type="ARBA" id="ARBA00004123"/>
    </source>
</evidence>
<evidence type="ECO:0000256" key="8">
    <source>
        <dbReference type="ARBA" id="ARBA00023125"/>
    </source>
</evidence>
<dbReference type="PROSITE" id="PS50103">
    <property type="entry name" value="ZF_C3H1"/>
    <property type="match status" value="1"/>
</dbReference>
<evidence type="ECO:0000313" key="17">
    <source>
        <dbReference type="Proteomes" id="UP001642483"/>
    </source>
</evidence>
<evidence type="ECO:0000259" key="14">
    <source>
        <dbReference type="PROSITE" id="PS50103"/>
    </source>
</evidence>
<reference evidence="16 17" key="1">
    <citation type="submission" date="2024-02" db="EMBL/GenBank/DDBJ databases">
        <authorList>
            <person name="Daric V."/>
            <person name="Darras S."/>
        </authorList>
    </citation>
    <scope>NUCLEOTIDE SEQUENCE [LARGE SCALE GENOMIC DNA]</scope>
</reference>
<evidence type="ECO:0000256" key="7">
    <source>
        <dbReference type="ARBA" id="ARBA00023015"/>
    </source>
</evidence>
<organism evidence="16 17">
    <name type="scientific">Clavelina lepadiformis</name>
    <name type="common">Light-bulb sea squirt</name>
    <name type="synonym">Ascidia lepadiformis</name>
    <dbReference type="NCBI Taxonomy" id="159417"/>
    <lineage>
        <taxon>Eukaryota</taxon>
        <taxon>Metazoa</taxon>
        <taxon>Chordata</taxon>
        <taxon>Tunicata</taxon>
        <taxon>Ascidiacea</taxon>
        <taxon>Aplousobranchia</taxon>
        <taxon>Clavelinidae</taxon>
        <taxon>Clavelina</taxon>
    </lineage>
</organism>
<evidence type="ECO:0000259" key="15">
    <source>
        <dbReference type="PROSITE" id="PS50174"/>
    </source>
</evidence>
<dbReference type="InterPro" id="IPR000571">
    <property type="entry name" value="Znf_CCCH"/>
</dbReference>
<gene>
    <name evidence="16" type="ORF">CVLEPA_LOCUS28874</name>
</gene>
<dbReference type="SUPFAM" id="SSF63748">
    <property type="entry name" value="Tudor/PWWP/MBT"/>
    <property type="match status" value="1"/>
</dbReference>
<protein>
    <recommendedName>
        <fullName evidence="2">Zinc finger CCCH-type with G patch domain-containing protein</fullName>
    </recommendedName>
</protein>
<keyword evidence="7" id="KW-0805">Transcription regulation</keyword>
<evidence type="ECO:0000256" key="13">
    <source>
        <dbReference type="SAM" id="MobiDB-lite"/>
    </source>
</evidence>
<feature type="domain" description="C3H1-type" evidence="14">
    <location>
        <begin position="235"/>
        <end position="263"/>
    </location>
</feature>
<evidence type="ECO:0000256" key="4">
    <source>
        <dbReference type="ARBA" id="ARBA00022723"/>
    </source>
</evidence>
<dbReference type="PANTHER" id="PTHR46297:SF1">
    <property type="entry name" value="ZINC FINGER CCCH-TYPE WITH G PATCH DOMAIN-CONTAINING PROTEIN"/>
    <property type="match status" value="1"/>
</dbReference>
<feature type="domain" description="G-patch" evidence="15">
    <location>
        <begin position="376"/>
        <end position="408"/>
    </location>
</feature>
<dbReference type="EMBL" id="CAWYQH010000152">
    <property type="protein sequence ID" value="CAK8695625.1"/>
    <property type="molecule type" value="Genomic_DNA"/>
</dbReference>
<keyword evidence="3" id="KW-0678">Repressor</keyword>
<accession>A0ABP0GZE7</accession>
<dbReference type="Gene3D" id="2.30.30.140">
    <property type="match status" value="1"/>
</dbReference>
<comment type="subcellular location">
    <subcellularLocation>
        <location evidence="1">Nucleus</location>
    </subcellularLocation>
</comment>
<evidence type="ECO:0000256" key="6">
    <source>
        <dbReference type="ARBA" id="ARBA00022833"/>
    </source>
</evidence>
<keyword evidence="12" id="KW-0175">Coiled coil</keyword>
<dbReference type="CDD" id="cd20384">
    <property type="entry name" value="Tudor_ZGPAT"/>
    <property type="match status" value="1"/>
</dbReference>
<evidence type="ECO:0000256" key="2">
    <source>
        <dbReference type="ARBA" id="ARBA00022414"/>
    </source>
</evidence>
<name>A0ABP0GZE7_CLALP</name>
<keyword evidence="8" id="KW-0238">DNA-binding</keyword>
<sequence>MDELKGTLESYKLQLAQIESAISAGQSDAELLVLQSEMKELIDLTEESVLSHEKSKLLAILDEIADDNNETGDHHTNAQNGEQGICSDVDNQSKSMDDEMTLFYAGVNSAQDNGSSQGVMAETSKSKKVSGRLDGGGHMTPQVAEEITNDEDFYVDDYSDLSGENFNFNEDFLETIEDSDDITGVRCRAPFRTEWSGVQYHNAMIMDVINETNNSKKEYSDPKIFVKVLFLNPTLIEMKPCHFMLEGKCKFSSRECKFSHGHTVSLYVLRKFSEPDFSSFKAGSTCVAKHPDGIWHPATLLETHENHQYTVQFSHQNLTTTLNIDEVFPSLQNDIDEYSSSSSDEDDVIEVNDRQEIAQDSSSSEQAKLGAWEKYTNGFGSKMLMKFGYKAGEGLGKDGKGRVEPVPVVVLPAGKSLDHCMMIKEKKMRNNTAAATSSSSLPKRHKHTVFHFINKTLGDRNKKDDRLKKLLPKDSFGINKPMKSSGPCKIKAELLKNDSKIKQLKDKISKVKDAIRRNRERNPGVAKQMQGKLKQLQSELDSVRSESSVIELHQKRAETHRKMTKF</sequence>
<keyword evidence="17" id="KW-1185">Reference proteome</keyword>
<feature type="zinc finger region" description="C3H1-type" evidence="11">
    <location>
        <begin position="235"/>
        <end position="263"/>
    </location>
</feature>
<dbReference type="Proteomes" id="UP001642483">
    <property type="component" value="Unassembled WGS sequence"/>
</dbReference>
<keyword evidence="10" id="KW-0539">Nucleus</keyword>
<feature type="coiled-coil region" evidence="12">
    <location>
        <begin position="501"/>
        <end position="546"/>
    </location>
</feature>
<dbReference type="PROSITE" id="PS50174">
    <property type="entry name" value="G_PATCH"/>
    <property type="match status" value="1"/>
</dbReference>
<keyword evidence="5 11" id="KW-0863">Zinc-finger</keyword>
<evidence type="ECO:0000256" key="10">
    <source>
        <dbReference type="ARBA" id="ARBA00023242"/>
    </source>
</evidence>
<keyword evidence="9" id="KW-0804">Transcription</keyword>
<evidence type="ECO:0000313" key="16">
    <source>
        <dbReference type="EMBL" id="CAK8695625.1"/>
    </source>
</evidence>
<proteinExistence type="predicted"/>
<dbReference type="Gene3D" id="2.30.30.1190">
    <property type="match status" value="1"/>
</dbReference>
<evidence type="ECO:0000256" key="11">
    <source>
        <dbReference type="PROSITE-ProRule" id="PRU00723"/>
    </source>
</evidence>
<dbReference type="SMART" id="SM00443">
    <property type="entry name" value="G_patch"/>
    <property type="match status" value="1"/>
</dbReference>
<evidence type="ECO:0000256" key="3">
    <source>
        <dbReference type="ARBA" id="ARBA00022491"/>
    </source>
</evidence>
<keyword evidence="4 11" id="KW-0479">Metal-binding</keyword>
<evidence type="ECO:0000256" key="9">
    <source>
        <dbReference type="ARBA" id="ARBA00023163"/>
    </source>
</evidence>
<evidence type="ECO:0000256" key="5">
    <source>
        <dbReference type="ARBA" id="ARBA00022771"/>
    </source>
</evidence>
<dbReference type="PANTHER" id="PTHR46297">
    <property type="entry name" value="ZINC FINGER CCCH-TYPE WITH G PATCH DOMAIN-CONTAINING PROTEIN"/>
    <property type="match status" value="1"/>
</dbReference>
<feature type="region of interest" description="Disordered" evidence="13">
    <location>
        <begin position="68"/>
        <end position="92"/>
    </location>
</feature>
<evidence type="ECO:0000256" key="12">
    <source>
        <dbReference type="SAM" id="Coils"/>
    </source>
</evidence>
<dbReference type="Pfam" id="PF01585">
    <property type="entry name" value="G-patch"/>
    <property type="match status" value="1"/>
</dbReference>
<dbReference type="InterPro" id="IPR000467">
    <property type="entry name" value="G_patch_dom"/>
</dbReference>
<keyword evidence="6 11" id="KW-0862">Zinc</keyword>